<dbReference type="Proteomes" id="UP001159364">
    <property type="component" value="Linkage Group LG11"/>
</dbReference>
<evidence type="ECO:0000256" key="1">
    <source>
        <dbReference type="SAM" id="Phobius"/>
    </source>
</evidence>
<sequence length="127" mass="14030">MMPLQFIQSLLRRLGVRGLLILHALIWTILLSLTVAMASFVPEVAFVSTVSPSSWLSRSCGEGTTGTLVRLPMDIPGETVCLPYQMLRRSSLDFFVPTMVATLVVSASACFVRSLALWDAPTRDQHY</sequence>
<reference evidence="2 3" key="1">
    <citation type="submission" date="2021-09" db="EMBL/GenBank/DDBJ databases">
        <title>Genomic insights and catalytic innovation underlie evolution of tropane alkaloids biosynthesis.</title>
        <authorList>
            <person name="Wang Y.-J."/>
            <person name="Tian T."/>
            <person name="Huang J.-P."/>
            <person name="Huang S.-X."/>
        </authorList>
    </citation>
    <scope>NUCLEOTIDE SEQUENCE [LARGE SCALE GENOMIC DNA]</scope>
    <source>
        <strain evidence="2">KIB-2018</strain>
        <tissue evidence="2">Leaf</tissue>
    </source>
</reference>
<accession>A0AAV8SF06</accession>
<proteinExistence type="predicted"/>
<dbReference type="PANTHER" id="PTHR34658:SF5">
    <property type="entry name" value="PROTEIN, PUTATIVE-RELATED"/>
    <property type="match status" value="1"/>
</dbReference>
<keyword evidence="1" id="KW-0472">Membrane</keyword>
<dbReference type="AlphaFoldDB" id="A0AAV8SF06"/>
<dbReference type="EMBL" id="JAIWQS010000011">
    <property type="protein sequence ID" value="KAJ8750614.1"/>
    <property type="molecule type" value="Genomic_DNA"/>
</dbReference>
<evidence type="ECO:0000313" key="2">
    <source>
        <dbReference type="EMBL" id="KAJ8750614.1"/>
    </source>
</evidence>
<protein>
    <submittedName>
        <fullName evidence="2">Uncharacterized protein</fullName>
    </submittedName>
</protein>
<dbReference type="PANTHER" id="PTHR34658">
    <property type="entry name" value="OS01G0151800 PROTEIN"/>
    <property type="match status" value="1"/>
</dbReference>
<evidence type="ECO:0000313" key="3">
    <source>
        <dbReference type="Proteomes" id="UP001159364"/>
    </source>
</evidence>
<name>A0AAV8SF06_9ROSI</name>
<keyword evidence="3" id="KW-1185">Reference proteome</keyword>
<keyword evidence="1" id="KW-1133">Transmembrane helix</keyword>
<gene>
    <name evidence="2" type="ORF">K2173_015788</name>
</gene>
<organism evidence="2 3">
    <name type="scientific">Erythroxylum novogranatense</name>
    <dbReference type="NCBI Taxonomy" id="1862640"/>
    <lineage>
        <taxon>Eukaryota</taxon>
        <taxon>Viridiplantae</taxon>
        <taxon>Streptophyta</taxon>
        <taxon>Embryophyta</taxon>
        <taxon>Tracheophyta</taxon>
        <taxon>Spermatophyta</taxon>
        <taxon>Magnoliopsida</taxon>
        <taxon>eudicotyledons</taxon>
        <taxon>Gunneridae</taxon>
        <taxon>Pentapetalae</taxon>
        <taxon>rosids</taxon>
        <taxon>fabids</taxon>
        <taxon>Malpighiales</taxon>
        <taxon>Erythroxylaceae</taxon>
        <taxon>Erythroxylum</taxon>
    </lineage>
</organism>
<feature type="transmembrane region" description="Helical" evidence="1">
    <location>
        <begin position="20"/>
        <end position="41"/>
    </location>
</feature>
<feature type="transmembrane region" description="Helical" evidence="1">
    <location>
        <begin position="94"/>
        <end position="118"/>
    </location>
</feature>
<comment type="caution">
    <text evidence="2">The sequence shown here is derived from an EMBL/GenBank/DDBJ whole genome shotgun (WGS) entry which is preliminary data.</text>
</comment>
<keyword evidence="1" id="KW-0812">Transmembrane</keyword>